<dbReference type="Pfam" id="PF04029">
    <property type="entry name" value="2-ph_phosp"/>
    <property type="match status" value="1"/>
</dbReference>
<keyword evidence="6 8" id="KW-0460">Magnesium</keyword>
<dbReference type="EC" id="3.1.3.71" evidence="3 8"/>
<dbReference type="SUPFAM" id="SSF142823">
    <property type="entry name" value="ComB-like"/>
    <property type="match status" value="1"/>
</dbReference>
<dbReference type="InterPro" id="IPR036702">
    <property type="entry name" value="ComB-like_sf"/>
</dbReference>
<dbReference type="PANTHER" id="PTHR37311">
    <property type="entry name" value="2-PHOSPHOSULFOLACTATE PHOSPHATASE-RELATED"/>
    <property type="match status" value="1"/>
</dbReference>
<dbReference type="EMBL" id="AGYT01000014">
    <property type="protein sequence ID" value="ENZ00421.1"/>
    <property type="molecule type" value="Genomic_DNA"/>
</dbReference>
<dbReference type="AlphaFoldDB" id="N9WBM9"/>
<dbReference type="GO" id="GO:0000287">
    <property type="term" value="F:magnesium ion binding"/>
    <property type="evidence" value="ECO:0007669"/>
    <property type="project" value="UniProtKB-UniRule"/>
</dbReference>
<organism evidence="9 10">
    <name type="scientific">Clostridium thermobutyricum</name>
    <dbReference type="NCBI Taxonomy" id="29372"/>
    <lineage>
        <taxon>Bacteria</taxon>
        <taxon>Bacillati</taxon>
        <taxon>Bacillota</taxon>
        <taxon>Clostridia</taxon>
        <taxon>Eubacteriales</taxon>
        <taxon>Clostridiaceae</taxon>
        <taxon>Clostridium</taxon>
    </lineage>
</organism>
<dbReference type="PATRIC" id="fig|999411.4.peg.2529"/>
<proteinExistence type="inferred from homology"/>
<dbReference type="eggNOG" id="COG2045">
    <property type="taxonomic scope" value="Bacteria"/>
</dbReference>
<comment type="similarity">
    <text evidence="2 8">Belongs to the ComB family.</text>
</comment>
<keyword evidence="5 8" id="KW-0378">Hydrolase</keyword>
<dbReference type="PANTHER" id="PTHR37311:SF1">
    <property type="entry name" value="2-PHOSPHOSULFOLACTATE PHOSPHATASE-RELATED"/>
    <property type="match status" value="1"/>
</dbReference>
<dbReference type="NCBIfam" id="NF002055">
    <property type="entry name" value="PRK00886.1-4"/>
    <property type="match status" value="1"/>
</dbReference>
<comment type="cofactor">
    <cofactor evidence="1 8">
        <name>Mg(2+)</name>
        <dbReference type="ChEBI" id="CHEBI:18420"/>
    </cofactor>
</comment>
<dbReference type="GO" id="GO:0050532">
    <property type="term" value="F:2-phosphosulfolactate phosphatase activity"/>
    <property type="evidence" value="ECO:0007669"/>
    <property type="project" value="UniProtKB-UniRule"/>
</dbReference>
<dbReference type="HOGENOM" id="CLU_070028_0_0_9"/>
<evidence type="ECO:0000256" key="6">
    <source>
        <dbReference type="ARBA" id="ARBA00022842"/>
    </source>
</evidence>
<name>N9WBM9_9CLOT</name>
<evidence type="ECO:0000313" key="9">
    <source>
        <dbReference type="EMBL" id="ENZ00421.1"/>
    </source>
</evidence>
<dbReference type="Gene3D" id="3.90.1560.10">
    <property type="entry name" value="ComB-like"/>
    <property type="match status" value="1"/>
</dbReference>
<evidence type="ECO:0000256" key="4">
    <source>
        <dbReference type="ARBA" id="ARBA00021948"/>
    </source>
</evidence>
<dbReference type="HAMAP" id="MF_00490">
    <property type="entry name" value="ComB"/>
    <property type="match status" value="1"/>
</dbReference>
<keyword evidence="10" id="KW-1185">Reference proteome</keyword>
<dbReference type="FunFam" id="3.90.1560.10:FF:000001">
    <property type="entry name" value="Probable 2-phosphosulfolactate phosphatase"/>
    <property type="match status" value="1"/>
</dbReference>
<dbReference type="RefSeq" id="WP_002599048.1">
    <property type="nucleotide sequence ID" value="NZ_KB850956.1"/>
</dbReference>
<comment type="caution">
    <text evidence="9">The sequence shown here is derived from an EMBL/GenBank/DDBJ whole genome shotgun (WGS) entry which is preliminary data.</text>
</comment>
<reference evidence="9 10" key="1">
    <citation type="submission" date="2013-01" db="EMBL/GenBank/DDBJ databases">
        <title>The Genome Sequence of Clostridium colicanis 209318.</title>
        <authorList>
            <consortium name="The Broad Institute Genome Sequencing Platform"/>
            <person name="Earl A."/>
            <person name="Ward D."/>
            <person name="Feldgarden M."/>
            <person name="Gevers D."/>
            <person name="Courvalin P."/>
            <person name="Lambert T."/>
            <person name="Walker B."/>
            <person name="Young S.K."/>
            <person name="Zeng Q."/>
            <person name="Gargeya S."/>
            <person name="Fitzgerald M."/>
            <person name="Haas B."/>
            <person name="Abouelleil A."/>
            <person name="Alvarado L."/>
            <person name="Arachchi H.M."/>
            <person name="Berlin A.M."/>
            <person name="Chapman S.B."/>
            <person name="Dewar J."/>
            <person name="Goldberg J."/>
            <person name="Griggs A."/>
            <person name="Gujja S."/>
            <person name="Hansen M."/>
            <person name="Howarth C."/>
            <person name="Imamovic A."/>
            <person name="Larimer J."/>
            <person name="McCowan C."/>
            <person name="Murphy C."/>
            <person name="Neiman D."/>
            <person name="Pearson M."/>
            <person name="Priest M."/>
            <person name="Roberts A."/>
            <person name="Saif S."/>
            <person name="Shea T."/>
            <person name="Sisk P."/>
            <person name="Sykes S."/>
            <person name="Wortman J."/>
            <person name="Nusbaum C."/>
            <person name="Birren B."/>
        </authorList>
    </citation>
    <scope>NUCLEOTIDE SEQUENCE [LARGE SCALE GENOMIC DNA]</scope>
    <source>
        <strain evidence="9 10">209318</strain>
    </source>
</reference>
<dbReference type="GO" id="GO:0050545">
    <property type="term" value="F:sulfopyruvate decarboxylase activity"/>
    <property type="evidence" value="ECO:0007669"/>
    <property type="project" value="TreeGrafter"/>
</dbReference>
<evidence type="ECO:0000256" key="3">
    <source>
        <dbReference type="ARBA" id="ARBA00012953"/>
    </source>
</evidence>
<evidence type="ECO:0000256" key="2">
    <source>
        <dbReference type="ARBA" id="ARBA00009997"/>
    </source>
</evidence>
<gene>
    <name evidence="8" type="primary">comB</name>
    <name evidence="9" type="ORF">HMPREF1092_02587</name>
</gene>
<dbReference type="Proteomes" id="UP000013097">
    <property type="component" value="Unassembled WGS sequence"/>
</dbReference>
<accession>N9WBM9</accession>
<evidence type="ECO:0000256" key="7">
    <source>
        <dbReference type="ARBA" id="ARBA00033711"/>
    </source>
</evidence>
<evidence type="ECO:0000256" key="8">
    <source>
        <dbReference type="HAMAP-Rule" id="MF_00490"/>
    </source>
</evidence>
<comment type="catalytic activity">
    <reaction evidence="7 8">
        <text>(2R)-O-phospho-3-sulfolactate + H2O = (2R)-3-sulfolactate + phosphate</text>
        <dbReference type="Rhea" id="RHEA:23416"/>
        <dbReference type="ChEBI" id="CHEBI:15377"/>
        <dbReference type="ChEBI" id="CHEBI:15597"/>
        <dbReference type="ChEBI" id="CHEBI:43474"/>
        <dbReference type="ChEBI" id="CHEBI:58738"/>
        <dbReference type="EC" id="3.1.3.71"/>
    </reaction>
</comment>
<protein>
    <recommendedName>
        <fullName evidence="4 8">Probable 2-phosphosulfolactate phosphatase</fullName>
        <ecNumber evidence="3 8">3.1.3.71</ecNumber>
    </recommendedName>
</protein>
<sequence>MKIDVIITPEYIDREYIKGKNVVVIDMLRATTVMVTAIGNGCKEVIPFLTVEEVLEKAKEIGRENCILGGERNAEKIEGFDLSNSPLEYTKEVVEGKTILITTSNGTKALTKSVGAKRIFVGCVLNGKAIAKKLAEINEDIIILNSGTNGEFTIDDFICTGYIIDEISKITNKIELTDISKTAQYIYEQNKDLEGFISKAKHYGRMKELDLMPDVEHAMKKDFTNLVPEYKDNHIIVE</sequence>
<evidence type="ECO:0000313" key="10">
    <source>
        <dbReference type="Proteomes" id="UP000013097"/>
    </source>
</evidence>
<evidence type="ECO:0000256" key="1">
    <source>
        <dbReference type="ARBA" id="ARBA00001946"/>
    </source>
</evidence>
<dbReference type="InterPro" id="IPR005238">
    <property type="entry name" value="ComB-like"/>
</dbReference>
<evidence type="ECO:0000256" key="5">
    <source>
        <dbReference type="ARBA" id="ARBA00022801"/>
    </source>
</evidence>